<sequence length="426" mass="46367">MSARRPIGLEGLYDACKEVYPDQPNPLQIASVVKFWLGGPDPLDFINIYINPGDKKKGIPPHWHYVTCGLSDLYGDSRVHEVAGPDQASGFGFELTFRLDCDTSMPSSPSTWPAELLQALSRYVFQSDNVLCVGDHISWHTSLDNSDSRIQHMLLASDPQLKPFSSSLGSVSFIQIVGITSEELQAAQQWSVPGVLDLMRQKPLSGGEWLITNMRRGESLFEMDSDNYALLQKGITEEGSCLSGVSAVCSWEDGAGRKAGGAIVTDLPGMGPSISVVGSVAPHGAEGGTTMELLRTQCLNYVELSFNFEAAKLLFLALNGRVKHGRHFTFKSVTGDVAITLVSSGIEGAFADEEHPLASQGTWLHVFISKSDIDMMLKDIRILNDPSLKLPCTFKWASKKLSISVHGNDQLGRTLPINTPNTPDIT</sequence>
<dbReference type="KEGG" id="aqu:100631682"/>
<organism evidence="3">
    <name type="scientific">Amphimedon queenslandica</name>
    <name type="common">Sponge</name>
    <dbReference type="NCBI Taxonomy" id="400682"/>
    <lineage>
        <taxon>Eukaryota</taxon>
        <taxon>Metazoa</taxon>
        <taxon>Porifera</taxon>
        <taxon>Demospongiae</taxon>
        <taxon>Heteroscleromorpha</taxon>
        <taxon>Haplosclerida</taxon>
        <taxon>Niphatidae</taxon>
        <taxon>Amphimedon</taxon>
    </lineage>
</organism>
<dbReference type="eggNOG" id="ENOG502QT57">
    <property type="taxonomic scope" value="Eukaryota"/>
</dbReference>
<dbReference type="OrthoDB" id="10038834at2759"/>
<evidence type="ECO:0000259" key="2">
    <source>
        <dbReference type="Pfam" id="PF12470"/>
    </source>
</evidence>
<evidence type="ECO:0000313" key="4">
    <source>
        <dbReference type="Proteomes" id="UP000007879"/>
    </source>
</evidence>
<dbReference type="InterPro" id="IPR024314">
    <property type="entry name" value="SUFU_C"/>
</dbReference>
<dbReference type="GO" id="GO:0005634">
    <property type="term" value="C:nucleus"/>
    <property type="evidence" value="ECO:0007669"/>
    <property type="project" value="TreeGrafter"/>
</dbReference>
<protein>
    <recommendedName>
        <fullName evidence="5">Suppressor of fused homolog</fullName>
    </recommendedName>
</protein>
<dbReference type="EnsemblMetazoa" id="XM_003382309.3">
    <property type="protein sequence ID" value="XP_003382357.1"/>
    <property type="gene ID" value="LOC100631682"/>
</dbReference>
<reference evidence="4" key="1">
    <citation type="journal article" date="2010" name="Nature">
        <title>The Amphimedon queenslandica genome and the evolution of animal complexity.</title>
        <authorList>
            <person name="Srivastava M."/>
            <person name="Simakov O."/>
            <person name="Chapman J."/>
            <person name="Fahey B."/>
            <person name="Gauthier M.E."/>
            <person name="Mitros T."/>
            <person name="Richards G.S."/>
            <person name="Conaco C."/>
            <person name="Dacre M."/>
            <person name="Hellsten U."/>
            <person name="Larroux C."/>
            <person name="Putnam N.H."/>
            <person name="Stanke M."/>
            <person name="Adamska M."/>
            <person name="Darling A."/>
            <person name="Degnan S.M."/>
            <person name="Oakley T.H."/>
            <person name="Plachetzki D.C."/>
            <person name="Zhai Y."/>
            <person name="Adamski M."/>
            <person name="Calcino A."/>
            <person name="Cummins S.F."/>
            <person name="Goodstein D.M."/>
            <person name="Harris C."/>
            <person name="Jackson D.J."/>
            <person name="Leys S.P."/>
            <person name="Shu S."/>
            <person name="Woodcroft B.J."/>
            <person name="Vervoort M."/>
            <person name="Kosik K.S."/>
            <person name="Manning G."/>
            <person name="Degnan B.M."/>
            <person name="Rokhsar D.S."/>
        </authorList>
    </citation>
    <scope>NUCLEOTIDE SEQUENCE [LARGE SCALE GENOMIC DNA]</scope>
</reference>
<dbReference type="InterPro" id="IPR037181">
    <property type="entry name" value="SUFU_N"/>
</dbReference>
<accession>A0A1X7VXQ0</accession>
<feature type="domain" description="Suppressor of fused C-terminal" evidence="2">
    <location>
        <begin position="282"/>
        <end position="405"/>
    </location>
</feature>
<dbReference type="SUPFAM" id="SSF103359">
    <property type="entry name" value="Suppressor of Fused, N-terminal domain"/>
    <property type="match status" value="1"/>
</dbReference>
<feature type="domain" description="Suppressor of fused-like" evidence="1">
    <location>
        <begin position="39"/>
        <end position="216"/>
    </location>
</feature>
<dbReference type="InterPro" id="IPR007768">
    <property type="entry name" value="Suppressor_of_fused"/>
</dbReference>
<evidence type="ECO:0000259" key="1">
    <source>
        <dbReference type="Pfam" id="PF05076"/>
    </source>
</evidence>
<dbReference type="STRING" id="400682.A0A1X7VXQ0"/>
<evidence type="ECO:0000313" key="3">
    <source>
        <dbReference type="EnsemblMetazoa" id="Aqu2.1.44681_001"/>
    </source>
</evidence>
<dbReference type="InterPro" id="IPR020941">
    <property type="entry name" value="SUFU-like_domain"/>
</dbReference>
<dbReference type="AlphaFoldDB" id="A0A1X7VXQ0"/>
<dbReference type="Proteomes" id="UP000007879">
    <property type="component" value="Unassembled WGS sequence"/>
</dbReference>
<proteinExistence type="predicted"/>
<gene>
    <name evidence="3" type="primary">100631682</name>
</gene>
<keyword evidence="4" id="KW-1185">Reference proteome</keyword>
<name>A0A1X7VXQ0_AMPQE</name>
<dbReference type="InterPro" id="IPR038489">
    <property type="entry name" value="SUFU_C_sf"/>
</dbReference>
<dbReference type="Gene3D" id="3.30.1360.230">
    <property type="entry name" value="Sufu, C-terminal domain"/>
    <property type="match status" value="1"/>
</dbReference>
<dbReference type="PIRSF" id="PIRSF011844">
    <property type="entry name" value="Suppressor_of_fused_protein"/>
    <property type="match status" value="1"/>
</dbReference>
<dbReference type="GO" id="GO:0005737">
    <property type="term" value="C:cytoplasm"/>
    <property type="evidence" value="ECO:0007669"/>
    <property type="project" value="TreeGrafter"/>
</dbReference>
<dbReference type="InParanoid" id="A0A1X7VXQ0"/>
<dbReference type="PANTHER" id="PTHR10928">
    <property type="entry name" value="SUPPRESSOR OF FUSED"/>
    <property type="match status" value="1"/>
</dbReference>
<dbReference type="Pfam" id="PF12470">
    <property type="entry name" value="SUFU_C"/>
    <property type="match status" value="1"/>
</dbReference>
<dbReference type="PANTHER" id="PTHR10928:SF2">
    <property type="entry name" value="SUPPRESSOR OF FUSED HOMOLOG"/>
    <property type="match status" value="1"/>
</dbReference>
<dbReference type="InterPro" id="IPR016591">
    <property type="entry name" value="Suppressor_of_fused_euk"/>
</dbReference>
<dbReference type="OMA" id="CQIVGVT"/>
<evidence type="ECO:0008006" key="5">
    <source>
        <dbReference type="Google" id="ProtNLM"/>
    </source>
</evidence>
<dbReference type="Pfam" id="PF05076">
    <property type="entry name" value="SUFU"/>
    <property type="match status" value="1"/>
</dbReference>
<reference evidence="3" key="2">
    <citation type="submission" date="2017-05" db="UniProtKB">
        <authorList>
            <consortium name="EnsemblMetazoa"/>
        </authorList>
    </citation>
    <scope>IDENTIFICATION</scope>
</reference>
<dbReference type="EnsemblMetazoa" id="Aqu2.1.44681_001">
    <property type="protein sequence ID" value="Aqu2.1.44681_001"/>
    <property type="gene ID" value="Aqu2.1.44681"/>
</dbReference>